<comment type="caution">
    <text evidence="2">The sequence shown here is derived from an EMBL/GenBank/DDBJ whole genome shotgun (WGS) entry which is preliminary data.</text>
</comment>
<dbReference type="RefSeq" id="WP_204197887.1">
    <property type="nucleotide sequence ID" value="NZ_JAFEMC010000002.1"/>
</dbReference>
<evidence type="ECO:0000313" key="3">
    <source>
        <dbReference type="Proteomes" id="UP000763641"/>
    </source>
</evidence>
<protein>
    <submittedName>
        <fullName evidence="2">DUF2061 domain-containing protein</fullName>
    </submittedName>
</protein>
<accession>A0ABS2D5V8</accession>
<organism evidence="2 3">
    <name type="scientific">Sphingomonas longa</name>
    <dbReference type="NCBI Taxonomy" id="2778730"/>
    <lineage>
        <taxon>Bacteria</taxon>
        <taxon>Pseudomonadati</taxon>
        <taxon>Pseudomonadota</taxon>
        <taxon>Alphaproteobacteria</taxon>
        <taxon>Sphingomonadales</taxon>
        <taxon>Sphingomonadaceae</taxon>
        <taxon>Sphingomonas</taxon>
    </lineage>
</organism>
<dbReference type="Proteomes" id="UP000763641">
    <property type="component" value="Unassembled WGS sequence"/>
</dbReference>
<evidence type="ECO:0000313" key="2">
    <source>
        <dbReference type="EMBL" id="MBM6576307.1"/>
    </source>
</evidence>
<gene>
    <name evidence="2" type="ORF">ILT43_07975</name>
</gene>
<sequence>MRDLFADWSGLLYRKAITARRMRPMFLFNGLESHPRSFVKAVSWRTVGSIDTFLLGLFFSGGDAKLAGSIAGTEVVTKIALFYFHERAWSLVRWGHRRAPDESGEGAPAVPVT</sequence>
<dbReference type="EMBL" id="JAFEMC010000002">
    <property type="protein sequence ID" value="MBM6576307.1"/>
    <property type="molecule type" value="Genomic_DNA"/>
</dbReference>
<evidence type="ECO:0000259" key="1">
    <source>
        <dbReference type="Pfam" id="PF09834"/>
    </source>
</evidence>
<keyword evidence="3" id="KW-1185">Reference proteome</keyword>
<name>A0ABS2D5V8_9SPHN</name>
<proteinExistence type="predicted"/>
<dbReference type="Pfam" id="PF09834">
    <property type="entry name" value="DUF2061"/>
    <property type="match status" value="1"/>
</dbReference>
<reference evidence="2 3" key="1">
    <citation type="submission" date="2020-12" db="EMBL/GenBank/DDBJ databases">
        <title>Sphingomonas sp.</title>
        <authorList>
            <person name="Kim M.K."/>
        </authorList>
    </citation>
    <scope>NUCLEOTIDE SEQUENCE [LARGE SCALE GENOMIC DNA]</scope>
    <source>
        <strain evidence="2 3">BT552</strain>
    </source>
</reference>
<feature type="domain" description="DUF2061" evidence="1">
    <location>
        <begin position="39"/>
        <end position="90"/>
    </location>
</feature>
<dbReference type="InterPro" id="IPR018638">
    <property type="entry name" value="DUF2061_membrane"/>
</dbReference>